<protein>
    <submittedName>
        <fullName evidence="1">Sulfate permease</fullName>
    </submittedName>
</protein>
<proteinExistence type="predicted"/>
<reference evidence="1" key="1">
    <citation type="journal article" date="2016" name="Russ. J. Genet.">
        <title>Sequencing and structural analysis of the cryptic plasmid pBL90 from Brevibacterium lactofermentum.</title>
        <authorList>
            <person name="Novikov A.D."/>
            <person name="Ryabchenko L.E."/>
            <person name="Beletsky A.V."/>
            <person name="Mardanov A.V."/>
            <person name="Ravin N.V."/>
            <person name="Yanenko A.S."/>
        </authorList>
    </citation>
    <scope>NUCLEOTIDE SEQUENCE</scope>
    <source>
        <strain evidence="1">DSM 1412</strain>
        <plasmid evidence="1">pBL90</plasmid>
    </source>
</reference>
<geneLocation type="plasmid" evidence="1">
    <name>pBL90</name>
</geneLocation>
<accession>A0A142EAL1</accession>
<keyword evidence="1" id="KW-0614">Plasmid</keyword>
<dbReference type="EMBL" id="KU306397">
    <property type="protein sequence ID" value="AMQ45199.1"/>
    <property type="molecule type" value="Genomic_DNA"/>
</dbReference>
<name>A0A142EAL1_CORGT</name>
<dbReference type="AlphaFoldDB" id="A0A142EAL1"/>
<evidence type="ECO:0000313" key="1">
    <source>
        <dbReference type="EMBL" id="AMQ45199.1"/>
    </source>
</evidence>
<organism evidence="1">
    <name type="scientific">Corynebacterium glutamicum</name>
    <name type="common">Brevibacterium saccharolyticum</name>
    <dbReference type="NCBI Taxonomy" id="1718"/>
    <lineage>
        <taxon>Bacteria</taxon>
        <taxon>Bacillati</taxon>
        <taxon>Actinomycetota</taxon>
        <taxon>Actinomycetes</taxon>
        <taxon>Mycobacteriales</taxon>
        <taxon>Corynebacteriaceae</taxon>
        <taxon>Corynebacterium</taxon>
    </lineage>
</organism>
<sequence>MRIVDSQVSRTLMPLATTEEKTALTWVYSCPDVQFMDNQAVICNTTENRFTGVDDSIETPEPTVALFAGLSFEAAVETCPQAALKRFSRLLALDEILSRLRTEKGQDTFNQRFRGMPQGLTLEEELSWTLSEAEADHDAETMFSEWAHALDQSFNLRRAGKAHAFILPAPPSHARWQSRKLWIEGALADPEVIDSPAMKRMARRHLLVLLHAIASFADGVTGHDLAASHATIARRACQLVLDNPALDPGGRGKPLCQMSDSSVEKNIKVLLSALRSAGWAIERAGGRHLTTVERCLARVLFGITQDRAASVQDLVTPRRAWVREEPRETQPQWATNSNPFVLRLAARDLWKTTVAVASSSPYPLGARFISLLTIYIGLLTKSHAIEKQISPQQRRKTSRFAGVSDPSREAQKITADLRRSWGWLLPKNAAGQRMDARVITRIIDDEGASHLTAKKIKNFVDLRLSMNFWEFSPTRIKNKLAWFRTVLRDFLADPAA</sequence>